<evidence type="ECO:0000313" key="1">
    <source>
        <dbReference type="EMBL" id="PKU36187.1"/>
    </source>
</evidence>
<sequence length="201" mass="23255">MVQAAGDQARQVKVQTELYLVRDVKANKNVYAHISDKKKIRENGPVWKQTGDLATWDLEKAEVLNDFFASDFPSKCSSHTAEVTECQGRDWKNEIEPTVGEDQAERVMLRGLEHLSYEDRLRDLGLFNVEKRRLLGDLIEAFQYLKRAYRKLKEGRFRLDIGKKFFTVRVVKHWNRWPRECVDATSLEGVAKLDGALSNLV</sequence>
<dbReference type="AlphaFoldDB" id="A0A2I0TQV9"/>
<dbReference type="Proteomes" id="UP000233556">
    <property type="component" value="Unassembled WGS sequence"/>
</dbReference>
<reference evidence="2" key="1">
    <citation type="submission" date="2017-11" db="EMBL/GenBank/DDBJ databases">
        <authorList>
            <person name="Lima N.C."/>
            <person name="Parody-Merino A.M."/>
            <person name="Battley P.F."/>
            <person name="Fidler A.E."/>
            <person name="Prosdocimi F."/>
        </authorList>
    </citation>
    <scope>NUCLEOTIDE SEQUENCE [LARGE SCALE GENOMIC DNA]</scope>
</reference>
<gene>
    <name evidence="1" type="ORF">llap_13509</name>
</gene>
<organism evidence="1 2">
    <name type="scientific">Limosa lapponica baueri</name>
    <dbReference type="NCBI Taxonomy" id="1758121"/>
    <lineage>
        <taxon>Eukaryota</taxon>
        <taxon>Metazoa</taxon>
        <taxon>Chordata</taxon>
        <taxon>Craniata</taxon>
        <taxon>Vertebrata</taxon>
        <taxon>Euteleostomi</taxon>
        <taxon>Archelosauria</taxon>
        <taxon>Archosauria</taxon>
        <taxon>Dinosauria</taxon>
        <taxon>Saurischia</taxon>
        <taxon>Theropoda</taxon>
        <taxon>Coelurosauria</taxon>
        <taxon>Aves</taxon>
        <taxon>Neognathae</taxon>
        <taxon>Neoaves</taxon>
        <taxon>Charadriiformes</taxon>
        <taxon>Scolopacidae</taxon>
        <taxon>Limosa</taxon>
    </lineage>
</organism>
<evidence type="ECO:0008006" key="3">
    <source>
        <dbReference type="Google" id="ProtNLM"/>
    </source>
</evidence>
<protein>
    <recommendedName>
        <fullName evidence="3">Rna-directed dna polymerase from mobile element jockey-like</fullName>
    </recommendedName>
</protein>
<dbReference type="EMBL" id="KZ507809">
    <property type="protein sequence ID" value="PKU36187.1"/>
    <property type="molecule type" value="Genomic_DNA"/>
</dbReference>
<evidence type="ECO:0000313" key="2">
    <source>
        <dbReference type="Proteomes" id="UP000233556"/>
    </source>
</evidence>
<name>A0A2I0TQV9_LIMLA</name>
<proteinExistence type="predicted"/>
<keyword evidence="2" id="KW-1185">Reference proteome</keyword>
<accession>A0A2I0TQV9</accession>
<reference evidence="2" key="2">
    <citation type="submission" date="2017-12" db="EMBL/GenBank/DDBJ databases">
        <title>Genome sequence of the Bar-tailed Godwit (Limosa lapponica baueri).</title>
        <authorList>
            <person name="Lima N.C.B."/>
            <person name="Parody-Merino A.M."/>
            <person name="Battley P.F."/>
            <person name="Fidler A.E."/>
            <person name="Prosdocimi F."/>
        </authorList>
    </citation>
    <scope>NUCLEOTIDE SEQUENCE [LARGE SCALE GENOMIC DNA]</scope>
</reference>